<keyword evidence="15" id="KW-0325">Glycoprotein</keyword>
<dbReference type="InterPro" id="IPR032695">
    <property type="entry name" value="Integrin_dom_sf"/>
</dbReference>
<dbReference type="EMBL" id="OX395136">
    <property type="protein sequence ID" value="CAI5787589.1"/>
    <property type="molecule type" value="Genomic_DNA"/>
</dbReference>
<name>A0AA35L1W2_9SAUR</name>
<keyword evidence="3 23" id="KW-0812">Transmembrane</keyword>
<dbReference type="PROSITE" id="PS50234">
    <property type="entry name" value="VWFA"/>
    <property type="match status" value="1"/>
</dbReference>
<keyword evidence="13" id="KW-1015">Disulfide bond</keyword>
<keyword evidence="6" id="KW-0677">Repeat</keyword>
<evidence type="ECO:0000256" key="9">
    <source>
        <dbReference type="ARBA" id="ARBA00022889"/>
    </source>
</evidence>
<dbReference type="InterPro" id="IPR028994">
    <property type="entry name" value="Integrin_alpha_N"/>
</dbReference>
<feature type="transmembrane region" description="Helical" evidence="23">
    <location>
        <begin position="1134"/>
        <end position="1158"/>
    </location>
</feature>
<evidence type="ECO:0000256" key="4">
    <source>
        <dbReference type="ARBA" id="ARBA00022723"/>
    </source>
</evidence>
<dbReference type="Gene3D" id="2.130.10.130">
    <property type="entry name" value="Integrin alpha, N-terminal"/>
    <property type="match status" value="1"/>
</dbReference>
<dbReference type="Pfam" id="PF01839">
    <property type="entry name" value="FG-GAP"/>
    <property type="match status" value="2"/>
</dbReference>
<keyword evidence="7" id="KW-0106">Calcium</keyword>
<keyword evidence="10 23" id="KW-1133">Transmembrane helix</keyword>
<dbReference type="GO" id="GO:0008305">
    <property type="term" value="C:integrin complex"/>
    <property type="evidence" value="ECO:0007669"/>
    <property type="project" value="InterPro"/>
</dbReference>
<dbReference type="InterPro" id="IPR036465">
    <property type="entry name" value="vWFA_dom_sf"/>
</dbReference>
<evidence type="ECO:0000256" key="8">
    <source>
        <dbReference type="ARBA" id="ARBA00022842"/>
    </source>
</evidence>
<keyword evidence="5 23" id="KW-0732">Signal</keyword>
<evidence type="ECO:0000256" key="1">
    <source>
        <dbReference type="ARBA" id="ARBA00004479"/>
    </source>
</evidence>
<feature type="repeat" description="FG-GAP" evidence="22">
    <location>
        <begin position="37"/>
        <end position="95"/>
    </location>
</feature>
<comment type="subunit">
    <text evidence="16">Heterodimer of an alpha and a beta subunit. Alpha-2 associates with beta-1. Interacts with HPS5 and RAB21.</text>
</comment>
<protein>
    <recommendedName>
        <fullName evidence="17">Integrin alpha-2</fullName>
    </recommendedName>
    <alternativeName>
        <fullName evidence="20">CD49 antigen-like family member B</fullName>
    </alternativeName>
    <alternativeName>
        <fullName evidence="18">Collagen receptor</fullName>
    </alternativeName>
    <alternativeName>
        <fullName evidence="21">Platelet membrane glycoprotein Ia</fullName>
    </alternativeName>
    <alternativeName>
        <fullName evidence="19">VLA-2 subunit alpha</fullName>
    </alternativeName>
</protein>
<gene>
    <name evidence="25" type="ORF">PODLI_1B018775</name>
</gene>
<evidence type="ECO:0000256" key="14">
    <source>
        <dbReference type="ARBA" id="ARBA00023170"/>
    </source>
</evidence>
<evidence type="ECO:0000256" key="21">
    <source>
        <dbReference type="ARBA" id="ARBA00081841"/>
    </source>
</evidence>
<evidence type="ECO:0000256" key="23">
    <source>
        <dbReference type="RuleBase" id="RU003762"/>
    </source>
</evidence>
<proteinExistence type="inferred from homology"/>
<evidence type="ECO:0000256" key="18">
    <source>
        <dbReference type="ARBA" id="ARBA00077193"/>
    </source>
</evidence>
<dbReference type="GO" id="GO:0098609">
    <property type="term" value="P:cell-cell adhesion"/>
    <property type="evidence" value="ECO:0007669"/>
    <property type="project" value="TreeGrafter"/>
</dbReference>
<dbReference type="Pfam" id="PF20805">
    <property type="entry name" value="Integrin_A_Ig_2"/>
    <property type="match status" value="1"/>
</dbReference>
<comment type="similarity">
    <text evidence="2 23">Belongs to the integrin alpha chain family.</text>
</comment>
<evidence type="ECO:0000256" key="19">
    <source>
        <dbReference type="ARBA" id="ARBA00078914"/>
    </source>
</evidence>
<keyword evidence="9 23" id="KW-0130">Cell adhesion</keyword>
<dbReference type="Pfam" id="PF00092">
    <property type="entry name" value="VWA"/>
    <property type="match status" value="1"/>
</dbReference>
<dbReference type="PRINTS" id="PR01185">
    <property type="entry name" value="INTEGRINA"/>
</dbReference>
<dbReference type="InterPro" id="IPR000413">
    <property type="entry name" value="Integrin_alpha"/>
</dbReference>
<dbReference type="GO" id="GO:0005178">
    <property type="term" value="F:integrin binding"/>
    <property type="evidence" value="ECO:0007669"/>
    <property type="project" value="TreeGrafter"/>
</dbReference>
<accession>A0AA35L1W2</accession>
<dbReference type="InterPro" id="IPR013517">
    <property type="entry name" value="FG-GAP"/>
</dbReference>
<dbReference type="GO" id="GO:0007229">
    <property type="term" value="P:integrin-mediated signaling pathway"/>
    <property type="evidence" value="ECO:0007669"/>
    <property type="project" value="UniProtKB-KW"/>
</dbReference>
<dbReference type="Pfam" id="PF20806">
    <property type="entry name" value="Integrin_A_Ig_3"/>
    <property type="match status" value="1"/>
</dbReference>
<evidence type="ECO:0000256" key="15">
    <source>
        <dbReference type="ARBA" id="ARBA00023180"/>
    </source>
</evidence>
<evidence type="ECO:0000313" key="26">
    <source>
        <dbReference type="Proteomes" id="UP001178461"/>
    </source>
</evidence>
<dbReference type="SUPFAM" id="SSF69179">
    <property type="entry name" value="Integrin domains"/>
    <property type="match status" value="3"/>
</dbReference>
<feature type="chain" id="PRO_5044361747" description="Integrin alpha-2" evidence="23">
    <location>
        <begin position="33"/>
        <end position="1186"/>
    </location>
</feature>
<keyword evidence="26" id="KW-1185">Reference proteome</keyword>
<evidence type="ECO:0000256" key="12">
    <source>
        <dbReference type="ARBA" id="ARBA00023136"/>
    </source>
</evidence>
<feature type="signal peptide" evidence="23">
    <location>
        <begin position="1"/>
        <end position="32"/>
    </location>
</feature>
<evidence type="ECO:0000256" key="17">
    <source>
        <dbReference type="ARBA" id="ARBA00068415"/>
    </source>
</evidence>
<dbReference type="PRINTS" id="PR00453">
    <property type="entry name" value="VWFADOMAIN"/>
</dbReference>
<dbReference type="FunFam" id="2.130.10.130:FF:000008">
    <property type="entry name" value="Integrin subunit alpha 2"/>
    <property type="match status" value="1"/>
</dbReference>
<dbReference type="PANTHER" id="PTHR23220:SF23">
    <property type="entry name" value="INTEGRIN ALPHA-2"/>
    <property type="match status" value="1"/>
</dbReference>
<dbReference type="Gene3D" id="3.40.50.410">
    <property type="entry name" value="von Willebrand factor, type A domain"/>
    <property type="match status" value="1"/>
</dbReference>
<dbReference type="PROSITE" id="PS51470">
    <property type="entry name" value="FG_GAP"/>
    <property type="match status" value="4"/>
</dbReference>
<dbReference type="InterPro" id="IPR018184">
    <property type="entry name" value="Integrin_alpha_C_CS"/>
</dbReference>
<dbReference type="Proteomes" id="UP001178461">
    <property type="component" value="Chromosome 11"/>
</dbReference>
<dbReference type="PROSITE" id="PS00242">
    <property type="entry name" value="INTEGRIN_ALPHA"/>
    <property type="match status" value="1"/>
</dbReference>
<dbReference type="Gene3D" id="2.60.40.1510">
    <property type="entry name" value="ntegrin, alpha v. Chain A, domain 3"/>
    <property type="match status" value="1"/>
</dbReference>
<dbReference type="SMART" id="SM00327">
    <property type="entry name" value="VWA"/>
    <property type="match status" value="1"/>
</dbReference>
<keyword evidence="4" id="KW-0479">Metal-binding</keyword>
<dbReference type="PANTHER" id="PTHR23220">
    <property type="entry name" value="INTEGRIN ALPHA"/>
    <property type="match status" value="1"/>
</dbReference>
<evidence type="ECO:0000256" key="10">
    <source>
        <dbReference type="ARBA" id="ARBA00022989"/>
    </source>
</evidence>
<feature type="domain" description="VWFA" evidence="24">
    <location>
        <begin position="177"/>
        <end position="364"/>
    </location>
</feature>
<keyword evidence="12 23" id="KW-0472">Membrane</keyword>
<keyword evidence="11 23" id="KW-0401">Integrin</keyword>
<dbReference type="SUPFAM" id="SSF69318">
    <property type="entry name" value="Integrin alpha N-terminal domain"/>
    <property type="match status" value="1"/>
</dbReference>
<dbReference type="InterPro" id="IPR013519">
    <property type="entry name" value="Int_alpha_beta-p"/>
</dbReference>
<evidence type="ECO:0000259" key="24">
    <source>
        <dbReference type="PROSITE" id="PS50234"/>
    </source>
</evidence>
<dbReference type="SMART" id="SM00191">
    <property type="entry name" value="Int_alpha"/>
    <property type="match status" value="5"/>
</dbReference>
<dbReference type="Gene3D" id="2.60.40.1460">
    <property type="entry name" value="Integrin domains. Chain A, domain 2"/>
    <property type="match status" value="1"/>
</dbReference>
<dbReference type="InterPro" id="IPR048286">
    <property type="entry name" value="Integrin_alpha_Ig-like_3"/>
</dbReference>
<dbReference type="GO" id="GO:0007160">
    <property type="term" value="P:cell-matrix adhesion"/>
    <property type="evidence" value="ECO:0007669"/>
    <property type="project" value="TreeGrafter"/>
</dbReference>
<dbReference type="GO" id="GO:0046872">
    <property type="term" value="F:metal ion binding"/>
    <property type="evidence" value="ECO:0007669"/>
    <property type="project" value="UniProtKB-KW"/>
</dbReference>
<keyword evidence="14 23" id="KW-0675">Receptor</keyword>
<dbReference type="SUPFAM" id="SSF53300">
    <property type="entry name" value="vWA-like"/>
    <property type="match status" value="1"/>
</dbReference>
<evidence type="ECO:0000256" key="3">
    <source>
        <dbReference type="ARBA" id="ARBA00022692"/>
    </source>
</evidence>
<feature type="repeat" description="FG-GAP" evidence="22">
    <location>
        <begin position="478"/>
        <end position="541"/>
    </location>
</feature>
<evidence type="ECO:0000256" key="22">
    <source>
        <dbReference type="PROSITE-ProRule" id="PRU00803"/>
    </source>
</evidence>
<dbReference type="AlphaFoldDB" id="A0AA35L1W2"/>
<evidence type="ECO:0000256" key="16">
    <source>
        <dbReference type="ARBA" id="ARBA00063497"/>
    </source>
</evidence>
<dbReference type="InterPro" id="IPR048285">
    <property type="entry name" value="Integrin_alpha_Ig-like_2"/>
</dbReference>
<evidence type="ECO:0000256" key="20">
    <source>
        <dbReference type="ARBA" id="ARBA00080513"/>
    </source>
</evidence>
<dbReference type="FunFam" id="3.40.50.410:FF:000012">
    <property type="entry name" value="Integrin, alpha 10"/>
    <property type="match status" value="1"/>
</dbReference>
<evidence type="ECO:0000313" key="25">
    <source>
        <dbReference type="EMBL" id="CAI5787589.1"/>
    </source>
</evidence>
<dbReference type="GO" id="GO:0009897">
    <property type="term" value="C:external side of plasma membrane"/>
    <property type="evidence" value="ECO:0007669"/>
    <property type="project" value="TreeGrafter"/>
</dbReference>
<evidence type="ECO:0000256" key="2">
    <source>
        <dbReference type="ARBA" id="ARBA00008054"/>
    </source>
</evidence>
<dbReference type="GO" id="GO:0033627">
    <property type="term" value="P:cell adhesion mediated by integrin"/>
    <property type="evidence" value="ECO:0007669"/>
    <property type="project" value="TreeGrafter"/>
</dbReference>
<evidence type="ECO:0000256" key="5">
    <source>
        <dbReference type="ARBA" id="ARBA00022729"/>
    </source>
</evidence>
<evidence type="ECO:0000256" key="13">
    <source>
        <dbReference type="ARBA" id="ARBA00023157"/>
    </source>
</evidence>
<dbReference type="InterPro" id="IPR002035">
    <property type="entry name" value="VWF_A"/>
</dbReference>
<organism evidence="25 26">
    <name type="scientific">Podarcis lilfordi</name>
    <name type="common">Lilford's wall lizard</name>
    <dbReference type="NCBI Taxonomy" id="74358"/>
    <lineage>
        <taxon>Eukaryota</taxon>
        <taxon>Metazoa</taxon>
        <taxon>Chordata</taxon>
        <taxon>Craniata</taxon>
        <taxon>Vertebrata</taxon>
        <taxon>Euteleostomi</taxon>
        <taxon>Lepidosauria</taxon>
        <taxon>Squamata</taxon>
        <taxon>Bifurcata</taxon>
        <taxon>Unidentata</taxon>
        <taxon>Episquamata</taxon>
        <taxon>Laterata</taxon>
        <taxon>Lacertibaenia</taxon>
        <taxon>Lacertidae</taxon>
        <taxon>Podarcis</taxon>
    </lineage>
</organism>
<dbReference type="Gene3D" id="1.20.5.930">
    <property type="entry name" value="Bicelle-embedded integrin alpha(iib) transmembrane segment"/>
    <property type="match status" value="1"/>
</dbReference>
<reference evidence="25" key="1">
    <citation type="submission" date="2022-12" db="EMBL/GenBank/DDBJ databases">
        <authorList>
            <person name="Alioto T."/>
            <person name="Alioto T."/>
            <person name="Gomez Garrido J."/>
        </authorList>
    </citation>
    <scope>NUCLEOTIDE SEQUENCE</scope>
</reference>
<comment type="subcellular location">
    <subcellularLocation>
        <location evidence="1 23">Membrane</location>
        <topology evidence="1 23">Single-pass type I membrane protein</topology>
    </subcellularLocation>
</comment>
<feature type="repeat" description="FG-GAP" evidence="22">
    <location>
        <begin position="542"/>
        <end position="600"/>
    </location>
</feature>
<dbReference type="Gene3D" id="2.60.40.1530">
    <property type="entry name" value="ntegrin, alpha v. Chain A, domain 4"/>
    <property type="match status" value="1"/>
</dbReference>
<feature type="repeat" description="FG-GAP" evidence="22">
    <location>
        <begin position="604"/>
        <end position="666"/>
    </location>
</feature>
<evidence type="ECO:0000256" key="6">
    <source>
        <dbReference type="ARBA" id="ARBA00022737"/>
    </source>
</evidence>
<evidence type="ECO:0000256" key="11">
    <source>
        <dbReference type="ARBA" id="ARBA00023037"/>
    </source>
</evidence>
<keyword evidence="8" id="KW-0460">Magnesium</keyword>
<sequence length="1186" mass="130570">MGARGRCVSCLAVRRLLLLLLSSGIFENHCEAYNVGLQGARVFSGPSSEQFGYTVQQLLNQEGKWLLVGSPWSGYPGNRMGDVYKCDVNQPGTQCSKMNLQTFASVPNATEIKKYMNLGLTLVRNSISGGFLTCGPLWAQQCGSQYYATGICSEFGPSFQIMRSFSPAVQKCSSAIDVVVVCDESNSIHPWHAVSDFLKKFVQGLDIGPTKTQVGLIQYGVDPRVVFDLGTYQDKGDVVRAMSETVQNGGVQTNTFRAIEYARRNAFSKKAGGRPTASKVMVVVTDGESHDGSNMQEVITKCNEDNITRFGIAVLGYLIRQDMDTRNLIKEIKGIASVPTSKYFFNVSSEAALLEEAGTLGERIFSIEGTDQGDLFQMEMSQVGFSASYLQQKEVLMLGAVGAYEWTGTVVQETAKQAAIFPKEAFEKVLQDRNHTSYLGYSVAVLSAEDTVYFVAGAPRSNYTGRVVVYEIDVHGNVTIVHSQRGEQIGSYFGSVLCSVDVNGDSVTDVLLVGAPMFMNELKKEEGRVYMFSVRKGILGKQELLEGPQGTENARYGSAIAVASDIDLDGFNDVIVGALLENQNAGAIYIYNGKQRTIHTKYSQKILGSDPAFGQQLQYFGRSIDGHSDLNGDGITDVSVGSDGNVIQLWSQSIAAVSIHVSATPKKISLLNRNTEVVLHICFSATFRPAHRTNQVDIRYNLTLDADLLSSRVTSRGLFKENKERYLQNNILVRSTENCKEHVFNVQEPSDAVNSLSVRVDIGLNNPGSSPALDKTSPASVTYSIPFVKDCGEDEVCNTDLVLDVQQKGNNGKQHFVISSKNKRLIFSVKLRNQKENAYNTRIQIAFSKNLFFASSSSPVDGTEVSCQMTTIQQLVVCQVSYPVFKTGQQVTFDVHFDFNLKNLQNLAVLRFQALSASNEEDDTNNQVNLTVPLRYDAEVHLTRFTQMNFYEVYSDNHIPSTVNTFNEIGPAFNFSVKVTTGSIPVSMAYLKIRIPEHTEGNSPLMYVTALHTSQGTDISCDARINPYKIGQQSYTVSFKKENFKAMKELNCKNVRCATITCTLKDIVLKAEYYVNVSTRIWNGTFAASAFQTVELSASAEVDTNDPDLFVIGENALSIPLTITKPDEKADVPIGVVIASVLVGLLLLLALVAALWKLGFFKRKYEKMAKDVEDVDEIAELTKDRE</sequence>
<evidence type="ECO:0000256" key="7">
    <source>
        <dbReference type="ARBA" id="ARBA00022837"/>
    </source>
</evidence>